<dbReference type="PROSITE" id="PS50977">
    <property type="entry name" value="HTH_TETR_2"/>
    <property type="match status" value="1"/>
</dbReference>
<feature type="domain" description="HTH tetR-type" evidence="3">
    <location>
        <begin position="23"/>
        <end position="83"/>
    </location>
</feature>
<dbReference type="Gene3D" id="1.10.357.10">
    <property type="entry name" value="Tetracycline Repressor, domain 2"/>
    <property type="match status" value="1"/>
</dbReference>
<keyword evidence="1 2" id="KW-0238">DNA-binding</keyword>
<keyword evidence="5" id="KW-1185">Reference proteome</keyword>
<evidence type="ECO:0000313" key="5">
    <source>
        <dbReference type="Proteomes" id="UP000838160"/>
    </source>
</evidence>
<evidence type="ECO:0000256" key="2">
    <source>
        <dbReference type="PROSITE-ProRule" id="PRU00335"/>
    </source>
</evidence>
<name>A0ABM8ZLC0_9VIBR</name>
<dbReference type="InterPro" id="IPR013573">
    <property type="entry name" value="Tscrpt_reg_YcdC_C"/>
</dbReference>
<comment type="caution">
    <text evidence="4">The sequence shown here is derived from an EMBL/GenBank/DDBJ whole genome shotgun (WGS) entry which is preliminary data.</text>
</comment>
<dbReference type="Pfam" id="PF00440">
    <property type="entry name" value="TetR_N"/>
    <property type="match status" value="1"/>
</dbReference>
<organism evidence="4 5">
    <name type="scientific">Vibrio hippocampi</name>
    <dbReference type="NCBI Taxonomy" id="654686"/>
    <lineage>
        <taxon>Bacteria</taxon>
        <taxon>Pseudomonadati</taxon>
        <taxon>Pseudomonadota</taxon>
        <taxon>Gammaproteobacteria</taxon>
        <taxon>Vibrionales</taxon>
        <taxon>Vibrionaceae</taxon>
        <taxon>Vibrio</taxon>
    </lineage>
</organism>
<protein>
    <submittedName>
        <fullName evidence="4">HTH-type transcriptional regulator RutR</fullName>
    </submittedName>
</protein>
<evidence type="ECO:0000256" key="1">
    <source>
        <dbReference type="ARBA" id="ARBA00023125"/>
    </source>
</evidence>
<dbReference type="Pfam" id="PF08362">
    <property type="entry name" value="TetR_C_3"/>
    <property type="match status" value="1"/>
</dbReference>
<dbReference type="Gene3D" id="1.10.10.60">
    <property type="entry name" value="Homeodomain-like"/>
    <property type="match status" value="1"/>
</dbReference>
<dbReference type="PANTHER" id="PTHR30328">
    <property type="entry name" value="TRANSCRIPTIONAL REPRESSOR"/>
    <property type="match status" value="1"/>
</dbReference>
<reference evidence="4" key="1">
    <citation type="submission" date="2021-12" db="EMBL/GenBank/DDBJ databases">
        <authorList>
            <person name="Rodrigo-Torres L."/>
            <person name="Arahal R. D."/>
            <person name="Lucena T."/>
        </authorList>
    </citation>
    <scope>NUCLEOTIDE SEQUENCE</scope>
    <source>
        <strain evidence="4">CECT 8226</strain>
    </source>
</reference>
<dbReference type="Proteomes" id="UP000838160">
    <property type="component" value="Unassembled WGS sequence"/>
</dbReference>
<dbReference type="InterPro" id="IPR050109">
    <property type="entry name" value="HTH-type_TetR-like_transc_reg"/>
</dbReference>
<evidence type="ECO:0000313" key="4">
    <source>
        <dbReference type="EMBL" id="CAH0529129.1"/>
    </source>
</evidence>
<dbReference type="InterPro" id="IPR036271">
    <property type="entry name" value="Tet_transcr_reg_TetR-rel_C_sf"/>
</dbReference>
<proteinExistence type="predicted"/>
<dbReference type="RefSeq" id="WP_237485918.1">
    <property type="nucleotide sequence ID" value="NZ_CAKLCM010000003.1"/>
</dbReference>
<gene>
    <name evidence="4" type="primary">rutR_2</name>
    <name evidence="4" type="ORF">VHP8226_03065</name>
</gene>
<feature type="DNA-binding region" description="H-T-H motif" evidence="2">
    <location>
        <begin position="46"/>
        <end position="65"/>
    </location>
</feature>
<dbReference type="PRINTS" id="PR00455">
    <property type="entry name" value="HTHTETR"/>
</dbReference>
<dbReference type="SUPFAM" id="SSF48498">
    <property type="entry name" value="Tetracyclin repressor-like, C-terminal domain"/>
    <property type="match status" value="1"/>
</dbReference>
<sequence>MSKTALKTASNVKKLTKQASARIAMEANIIRGSEVVFAEFGYKGATMDRIANQCGISKQNLLYYFPSKEKLYHTVLQNIVDIWLERMVFAQQNDATPEQVIESYIRGKLQLSHDFPNASKVFALEIISGAPVIRDYLKRHLKPLFERDVQLVRSWVEAGHLRDIEPEHLFISIWAMTQTYADFAAQIELLLDKKQLDNKDFEQAATFLTQMVIRGVTAPN</sequence>
<accession>A0ABM8ZLC0</accession>
<dbReference type="InterPro" id="IPR001647">
    <property type="entry name" value="HTH_TetR"/>
</dbReference>
<dbReference type="EMBL" id="CAKLCM010000003">
    <property type="protein sequence ID" value="CAH0529129.1"/>
    <property type="molecule type" value="Genomic_DNA"/>
</dbReference>
<dbReference type="SUPFAM" id="SSF46689">
    <property type="entry name" value="Homeodomain-like"/>
    <property type="match status" value="1"/>
</dbReference>
<dbReference type="PANTHER" id="PTHR30328:SF54">
    <property type="entry name" value="HTH-TYPE TRANSCRIPTIONAL REPRESSOR SCO4008"/>
    <property type="match status" value="1"/>
</dbReference>
<evidence type="ECO:0000259" key="3">
    <source>
        <dbReference type="PROSITE" id="PS50977"/>
    </source>
</evidence>
<dbReference type="InterPro" id="IPR009057">
    <property type="entry name" value="Homeodomain-like_sf"/>
</dbReference>